<sequence>MLRIICLAVLLLLTSCGVLAQTPPDQVVKLAIAQTLTNQQQAIAQGLNLSASKPNFKIEKIDVKNRQKITSPDFKQYPGEVYRIRGTFDTKLRSPAKSSQLEPNNPFDLYLSTDPQDTSETETWFLIHPSPKQAT</sequence>
<dbReference type="AlphaFoldDB" id="A0A2W4US51"/>
<feature type="signal peptide" evidence="1">
    <location>
        <begin position="1"/>
        <end position="20"/>
    </location>
</feature>
<dbReference type="EMBL" id="QBMC01000013">
    <property type="protein sequence ID" value="PZO22140.1"/>
    <property type="molecule type" value="Genomic_DNA"/>
</dbReference>
<protein>
    <submittedName>
        <fullName evidence="2">Uncharacterized protein</fullName>
    </submittedName>
</protein>
<evidence type="ECO:0000313" key="2">
    <source>
        <dbReference type="EMBL" id="PZO22140.1"/>
    </source>
</evidence>
<proteinExistence type="predicted"/>
<organism evidence="2 3">
    <name type="scientific">Leptolyngbya foveolarum</name>
    <dbReference type="NCBI Taxonomy" id="47253"/>
    <lineage>
        <taxon>Bacteria</taxon>
        <taxon>Bacillati</taxon>
        <taxon>Cyanobacteriota</taxon>
        <taxon>Cyanophyceae</taxon>
        <taxon>Leptolyngbyales</taxon>
        <taxon>Leptolyngbyaceae</taxon>
        <taxon>Leptolyngbya group</taxon>
        <taxon>Leptolyngbya</taxon>
    </lineage>
</organism>
<gene>
    <name evidence="2" type="ORF">DCF25_03460</name>
</gene>
<reference evidence="2 3" key="2">
    <citation type="submission" date="2018-06" db="EMBL/GenBank/DDBJ databases">
        <title>Metagenomic assembly of (sub)arctic Cyanobacteria and their associated microbiome from non-axenic cultures.</title>
        <authorList>
            <person name="Baurain D."/>
        </authorList>
    </citation>
    <scope>NUCLEOTIDE SEQUENCE [LARGE SCALE GENOMIC DNA]</scope>
    <source>
        <strain evidence="2">ULC129bin1</strain>
    </source>
</reference>
<keyword evidence="1" id="KW-0732">Signal</keyword>
<evidence type="ECO:0000256" key="1">
    <source>
        <dbReference type="SAM" id="SignalP"/>
    </source>
</evidence>
<accession>A0A2W4US51</accession>
<comment type="caution">
    <text evidence="2">The sequence shown here is derived from an EMBL/GenBank/DDBJ whole genome shotgun (WGS) entry which is preliminary data.</text>
</comment>
<feature type="chain" id="PRO_5015985205" evidence="1">
    <location>
        <begin position="21"/>
        <end position="135"/>
    </location>
</feature>
<name>A0A2W4US51_9CYAN</name>
<reference evidence="3" key="1">
    <citation type="submission" date="2018-04" db="EMBL/GenBank/DDBJ databases">
        <authorList>
            <person name="Cornet L."/>
        </authorList>
    </citation>
    <scope>NUCLEOTIDE SEQUENCE [LARGE SCALE GENOMIC DNA]</scope>
</reference>
<evidence type="ECO:0000313" key="3">
    <source>
        <dbReference type="Proteomes" id="UP000249354"/>
    </source>
</evidence>
<dbReference type="Proteomes" id="UP000249354">
    <property type="component" value="Unassembled WGS sequence"/>
</dbReference>
<dbReference type="PROSITE" id="PS51257">
    <property type="entry name" value="PROKAR_LIPOPROTEIN"/>
    <property type="match status" value="1"/>
</dbReference>